<dbReference type="EMBL" id="JBEAFC010000009">
    <property type="protein sequence ID" value="KAL1540454.1"/>
    <property type="molecule type" value="Genomic_DNA"/>
</dbReference>
<protein>
    <submittedName>
        <fullName evidence="2">Dirigent protein 21-like</fullName>
    </submittedName>
</protein>
<name>A0ABD1G8J2_SALDI</name>
<organism evidence="2 3">
    <name type="scientific">Salvia divinorum</name>
    <name type="common">Maria pastora</name>
    <name type="synonym">Diviner's sage</name>
    <dbReference type="NCBI Taxonomy" id="28513"/>
    <lineage>
        <taxon>Eukaryota</taxon>
        <taxon>Viridiplantae</taxon>
        <taxon>Streptophyta</taxon>
        <taxon>Embryophyta</taxon>
        <taxon>Tracheophyta</taxon>
        <taxon>Spermatophyta</taxon>
        <taxon>Magnoliopsida</taxon>
        <taxon>eudicotyledons</taxon>
        <taxon>Gunneridae</taxon>
        <taxon>Pentapetalae</taxon>
        <taxon>asterids</taxon>
        <taxon>lamiids</taxon>
        <taxon>Lamiales</taxon>
        <taxon>Lamiaceae</taxon>
        <taxon>Nepetoideae</taxon>
        <taxon>Mentheae</taxon>
        <taxon>Salviinae</taxon>
        <taxon>Salvia</taxon>
        <taxon>Salvia subgen. Calosphace</taxon>
    </lineage>
</organism>
<evidence type="ECO:0000313" key="2">
    <source>
        <dbReference type="EMBL" id="KAL1540454.1"/>
    </source>
</evidence>
<comment type="caution">
    <text evidence="2">The sequence shown here is derived from an EMBL/GenBank/DDBJ whole genome shotgun (WGS) entry which is preliminary data.</text>
</comment>
<evidence type="ECO:0000313" key="3">
    <source>
        <dbReference type="Proteomes" id="UP001567538"/>
    </source>
</evidence>
<evidence type="ECO:0000256" key="1">
    <source>
        <dbReference type="SAM" id="SignalP"/>
    </source>
</evidence>
<sequence>MKNLTIGLMMIIFSLNASASTSDSALSPWVQTPKGNKKITKYHFYVHNPEVGHKATVYVVECLHHVHQLWPATGDDGGSRGGVAAELMPLMGCVRVGLC</sequence>
<feature type="chain" id="PRO_5044887447" evidence="1">
    <location>
        <begin position="20"/>
        <end position="99"/>
    </location>
</feature>
<accession>A0ABD1G8J2</accession>
<gene>
    <name evidence="2" type="ORF">AAHA92_24808</name>
</gene>
<dbReference type="AlphaFoldDB" id="A0ABD1G8J2"/>
<keyword evidence="1" id="KW-0732">Signal</keyword>
<proteinExistence type="predicted"/>
<dbReference type="Proteomes" id="UP001567538">
    <property type="component" value="Unassembled WGS sequence"/>
</dbReference>
<keyword evidence="3" id="KW-1185">Reference proteome</keyword>
<reference evidence="2 3" key="1">
    <citation type="submission" date="2024-06" db="EMBL/GenBank/DDBJ databases">
        <title>A chromosome level genome sequence of Diviner's sage (Salvia divinorum).</title>
        <authorList>
            <person name="Ford S.A."/>
            <person name="Ro D.-K."/>
            <person name="Ness R.W."/>
            <person name="Phillips M.A."/>
        </authorList>
    </citation>
    <scope>NUCLEOTIDE SEQUENCE [LARGE SCALE GENOMIC DNA]</scope>
    <source>
        <strain evidence="2">SAF-2024a</strain>
        <tissue evidence="2">Leaf</tissue>
    </source>
</reference>
<feature type="signal peptide" evidence="1">
    <location>
        <begin position="1"/>
        <end position="19"/>
    </location>
</feature>